<name>A0A2H5QGM6_CITUN</name>
<keyword evidence="2" id="KW-1185">Reference proteome</keyword>
<accession>A0A2H5QGM6</accession>
<sequence length="101" mass="11540">MAILIKVSGFHHSASSAEISLSKDQFWKYLETTPSPPKVVELAKGYQSDGQKFARLLSHQNRKAQSCQNQAWKQKMQTENRPQLWNLGLVLLNARQFSPQN</sequence>
<evidence type="ECO:0000313" key="1">
    <source>
        <dbReference type="EMBL" id="GAY63784.1"/>
    </source>
</evidence>
<evidence type="ECO:0000313" key="2">
    <source>
        <dbReference type="Proteomes" id="UP000236630"/>
    </source>
</evidence>
<protein>
    <submittedName>
        <fullName evidence="1">Uncharacterized protein</fullName>
    </submittedName>
</protein>
<dbReference type="EMBL" id="BDQV01000372">
    <property type="protein sequence ID" value="GAY63784.1"/>
    <property type="molecule type" value="Genomic_DNA"/>
</dbReference>
<reference evidence="1 2" key="1">
    <citation type="journal article" date="2017" name="Front. Genet.">
        <title>Draft sequencing of the heterozygous diploid genome of Satsuma (Citrus unshiu Marc.) using a hybrid assembly approach.</title>
        <authorList>
            <person name="Shimizu T."/>
            <person name="Tanizawa Y."/>
            <person name="Mochizuki T."/>
            <person name="Nagasaki H."/>
            <person name="Yoshioka T."/>
            <person name="Toyoda A."/>
            <person name="Fujiyama A."/>
            <person name="Kaminuma E."/>
            <person name="Nakamura Y."/>
        </authorList>
    </citation>
    <scope>NUCLEOTIDE SEQUENCE [LARGE SCALE GENOMIC DNA]</scope>
    <source>
        <strain evidence="2">cv. Miyagawa wase</strain>
    </source>
</reference>
<dbReference type="Proteomes" id="UP000236630">
    <property type="component" value="Unassembled WGS sequence"/>
</dbReference>
<comment type="caution">
    <text evidence="1">The sequence shown here is derived from an EMBL/GenBank/DDBJ whole genome shotgun (WGS) entry which is preliminary data.</text>
</comment>
<organism evidence="1 2">
    <name type="scientific">Citrus unshiu</name>
    <name type="common">Satsuma mandarin</name>
    <name type="synonym">Citrus nobilis var. unshiu</name>
    <dbReference type="NCBI Taxonomy" id="55188"/>
    <lineage>
        <taxon>Eukaryota</taxon>
        <taxon>Viridiplantae</taxon>
        <taxon>Streptophyta</taxon>
        <taxon>Embryophyta</taxon>
        <taxon>Tracheophyta</taxon>
        <taxon>Spermatophyta</taxon>
        <taxon>Magnoliopsida</taxon>
        <taxon>eudicotyledons</taxon>
        <taxon>Gunneridae</taxon>
        <taxon>Pentapetalae</taxon>
        <taxon>rosids</taxon>
        <taxon>malvids</taxon>
        <taxon>Sapindales</taxon>
        <taxon>Rutaceae</taxon>
        <taxon>Aurantioideae</taxon>
        <taxon>Citrus</taxon>
    </lineage>
</organism>
<dbReference type="AlphaFoldDB" id="A0A2H5QGM6"/>
<gene>
    <name evidence="1" type="ORF">CUMW_228420</name>
</gene>
<proteinExistence type="predicted"/>